<sequence length="125" mass="13532">IYDQEGQRKRFADASALNADLEAAGYGPKRPPEKAPEKTAEKREPRCPVCGSPGHDREHCPVWPPGIGEALSAGASEGGGLHNLTAKRLRLSPEVKDLPQTAFGIPIFTKMTDEQKASFLKLLGR</sequence>
<gene>
    <name evidence="2" type="ORF">S01H1_70523</name>
</gene>
<accession>X0YBK3</accession>
<protein>
    <submittedName>
        <fullName evidence="2">Uncharacterized protein</fullName>
    </submittedName>
</protein>
<comment type="caution">
    <text evidence="2">The sequence shown here is derived from an EMBL/GenBank/DDBJ whole genome shotgun (WGS) entry which is preliminary data.</text>
</comment>
<evidence type="ECO:0000256" key="1">
    <source>
        <dbReference type="SAM" id="MobiDB-lite"/>
    </source>
</evidence>
<feature type="compositionally biased region" description="Basic and acidic residues" evidence="1">
    <location>
        <begin position="1"/>
        <end position="12"/>
    </location>
</feature>
<reference evidence="2" key="1">
    <citation type="journal article" date="2014" name="Front. Microbiol.">
        <title>High frequency of phylogenetically diverse reductive dehalogenase-homologous genes in deep subseafloor sedimentary metagenomes.</title>
        <authorList>
            <person name="Kawai M."/>
            <person name="Futagami T."/>
            <person name="Toyoda A."/>
            <person name="Takaki Y."/>
            <person name="Nishi S."/>
            <person name="Hori S."/>
            <person name="Arai W."/>
            <person name="Tsubouchi T."/>
            <person name="Morono Y."/>
            <person name="Uchiyama I."/>
            <person name="Ito T."/>
            <person name="Fujiyama A."/>
            <person name="Inagaki F."/>
            <person name="Takami H."/>
        </authorList>
    </citation>
    <scope>NUCLEOTIDE SEQUENCE</scope>
    <source>
        <strain evidence="2">Expedition CK06-06</strain>
    </source>
</reference>
<dbReference type="EMBL" id="BARS01046905">
    <property type="protein sequence ID" value="GAG34221.1"/>
    <property type="molecule type" value="Genomic_DNA"/>
</dbReference>
<dbReference type="AlphaFoldDB" id="X0YBK3"/>
<feature type="compositionally biased region" description="Basic and acidic residues" evidence="1">
    <location>
        <begin position="30"/>
        <end position="46"/>
    </location>
</feature>
<feature type="non-terminal residue" evidence="2">
    <location>
        <position position="1"/>
    </location>
</feature>
<evidence type="ECO:0000313" key="2">
    <source>
        <dbReference type="EMBL" id="GAG34221.1"/>
    </source>
</evidence>
<name>X0YBK3_9ZZZZ</name>
<feature type="region of interest" description="Disordered" evidence="1">
    <location>
        <begin position="1"/>
        <end position="56"/>
    </location>
</feature>
<organism evidence="2">
    <name type="scientific">marine sediment metagenome</name>
    <dbReference type="NCBI Taxonomy" id="412755"/>
    <lineage>
        <taxon>unclassified sequences</taxon>
        <taxon>metagenomes</taxon>
        <taxon>ecological metagenomes</taxon>
    </lineage>
</organism>
<proteinExistence type="predicted"/>